<dbReference type="EMBL" id="JAKOGG010000014">
    <property type="protein sequence ID" value="MCS4557917.1"/>
    <property type="molecule type" value="Genomic_DNA"/>
</dbReference>
<organism evidence="2 3">
    <name type="scientific">Shewanella electrica</name>
    <dbReference type="NCBI Taxonomy" id="515560"/>
    <lineage>
        <taxon>Bacteria</taxon>
        <taxon>Pseudomonadati</taxon>
        <taxon>Pseudomonadota</taxon>
        <taxon>Gammaproteobacteria</taxon>
        <taxon>Alteromonadales</taxon>
        <taxon>Shewanellaceae</taxon>
        <taxon>Shewanella</taxon>
    </lineage>
</organism>
<gene>
    <name evidence="2" type="ORF">L9G74_15840</name>
</gene>
<dbReference type="RefSeq" id="WP_238897376.1">
    <property type="nucleotide sequence ID" value="NZ_JAKOGG010000014.1"/>
</dbReference>
<proteinExistence type="predicted"/>
<name>A0ABT2FNK7_9GAMM</name>
<sequence>MSQCEVTYGFFTMSACQEPAVATCPECHKEICALHWSEAQGRCLACAANELTPENASALSQGADNYNGFGMKQLYYSHDWYQNHRKHGSYSGMFSDADYAAFDQPLTEDSDADGDDYQYRDIYDS</sequence>
<reference evidence="2 3" key="1">
    <citation type="submission" date="2022-02" db="EMBL/GenBank/DDBJ databases">
        <authorList>
            <person name="Zhuang L."/>
        </authorList>
    </citation>
    <scope>NUCLEOTIDE SEQUENCE [LARGE SCALE GENOMIC DNA]</scope>
    <source>
        <strain evidence="2 3">C32</strain>
    </source>
</reference>
<accession>A0ABT2FNK7</accession>
<protein>
    <submittedName>
        <fullName evidence="2">Uncharacterized protein</fullName>
    </submittedName>
</protein>
<reference evidence="3" key="2">
    <citation type="submission" date="2023-07" db="EMBL/GenBank/DDBJ databases">
        <title>Shewanella mangrovi sp. nov., an acetaldehyde- degrading bacterium isolated from mangrove sediment.</title>
        <authorList>
            <person name="Liu Y."/>
        </authorList>
    </citation>
    <scope>NUCLEOTIDE SEQUENCE [LARGE SCALE GENOMIC DNA]</scope>
    <source>
        <strain evidence="3">C32</strain>
    </source>
</reference>
<dbReference type="Proteomes" id="UP001201549">
    <property type="component" value="Unassembled WGS sequence"/>
</dbReference>
<feature type="compositionally biased region" description="Acidic residues" evidence="1">
    <location>
        <begin position="106"/>
        <end position="116"/>
    </location>
</feature>
<evidence type="ECO:0000313" key="3">
    <source>
        <dbReference type="Proteomes" id="UP001201549"/>
    </source>
</evidence>
<evidence type="ECO:0000256" key="1">
    <source>
        <dbReference type="SAM" id="MobiDB-lite"/>
    </source>
</evidence>
<keyword evidence="3" id="KW-1185">Reference proteome</keyword>
<evidence type="ECO:0000313" key="2">
    <source>
        <dbReference type="EMBL" id="MCS4557917.1"/>
    </source>
</evidence>
<feature type="region of interest" description="Disordered" evidence="1">
    <location>
        <begin position="105"/>
        <end position="125"/>
    </location>
</feature>
<comment type="caution">
    <text evidence="2">The sequence shown here is derived from an EMBL/GenBank/DDBJ whole genome shotgun (WGS) entry which is preliminary data.</text>
</comment>